<dbReference type="Gene3D" id="2.40.30.100">
    <property type="entry name" value="AF2212/PG0164-like"/>
    <property type="match status" value="1"/>
</dbReference>
<dbReference type="InterPro" id="IPR015018">
    <property type="entry name" value="DUF1905"/>
</dbReference>
<name>A0A6J7HZC6_9ZZZZ</name>
<evidence type="ECO:0000313" key="1">
    <source>
        <dbReference type="EMBL" id="CAB4923826.1"/>
    </source>
</evidence>
<reference evidence="1" key="1">
    <citation type="submission" date="2020-05" db="EMBL/GenBank/DDBJ databases">
        <authorList>
            <person name="Chiriac C."/>
            <person name="Salcher M."/>
            <person name="Ghai R."/>
            <person name="Kavagutti S V."/>
        </authorList>
    </citation>
    <scope>NUCLEOTIDE SEQUENCE</scope>
</reference>
<accession>A0A6J7HZC6</accession>
<dbReference type="AlphaFoldDB" id="A0A6J7HZC6"/>
<gene>
    <name evidence="1" type="ORF">UFOPK3614_01011</name>
</gene>
<sequence length="98" mass="10872">MEMRVRASLIHWRGPSPFHFVPIPKKESAQIKSLSRQLTYGWGVIPVKGRIGATTFSTSLFPKSDSYLIPIKVAVRTAEGLEIGDSVTVDLTFELSPQ</sequence>
<organism evidence="1">
    <name type="scientific">freshwater metagenome</name>
    <dbReference type="NCBI Taxonomy" id="449393"/>
    <lineage>
        <taxon>unclassified sequences</taxon>
        <taxon>metagenomes</taxon>
        <taxon>ecological metagenomes</taxon>
    </lineage>
</organism>
<dbReference type="SUPFAM" id="SSF141694">
    <property type="entry name" value="AF2212/PG0164-like"/>
    <property type="match status" value="1"/>
</dbReference>
<proteinExistence type="predicted"/>
<dbReference type="InterPro" id="IPR037079">
    <property type="entry name" value="AF2212/PG0164-like_sf"/>
</dbReference>
<protein>
    <submittedName>
        <fullName evidence="1">Unannotated protein</fullName>
    </submittedName>
</protein>
<dbReference type="Pfam" id="PF08922">
    <property type="entry name" value="DUF1905"/>
    <property type="match status" value="1"/>
</dbReference>
<dbReference type="EMBL" id="CAFBMS010000071">
    <property type="protein sequence ID" value="CAB4923826.1"/>
    <property type="molecule type" value="Genomic_DNA"/>
</dbReference>